<dbReference type="Pfam" id="PF19516">
    <property type="entry name" value="DUF6049"/>
    <property type="match status" value="1"/>
</dbReference>
<gene>
    <name evidence="2" type="ORF">UFOPK3482_00540</name>
</gene>
<keyword evidence="1" id="KW-0812">Transmembrane</keyword>
<feature type="transmembrane region" description="Helical" evidence="1">
    <location>
        <begin position="337"/>
        <end position="357"/>
    </location>
</feature>
<sequence>MKKIVALFLASATILIPIPSASAATPVIRITDIPHRNFDGTFRDNELATTLTPAGRLGKALFGAQKAATWVIDAHLIDEVIDMSDGYTFEGKEDPIGAEVALTWLQELRIATVGNPIVALPYGNPDASLTRRLAPSEIKYYLAIGAEKLEKFFGRTVISQNGWSTGKSRLASEYQGFYRSERVLLLGLNKVIDVPEIGELRQRLGILLNPMLSYEDRAYFSYSARDAVRKMSGKLKVVSGRYQLTSKTVKVPLTLVNKFESATTVSLSLIPMNSRVQVQNLVNITLPPKSQIQIAVPFTVIASGNTLVVAQFMTPQGDRIGETSKLNLSLTVIDSRVAWFTTGAAILLFLGAVAQSVRRIRRGRHEKQ</sequence>
<dbReference type="InterPro" id="IPR046112">
    <property type="entry name" value="DUF6049"/>
</dbReference>
<keyword evidence="1" id="KW-0472">Membrane</keyword>
<organism evidence="2">
    <name type="scientific">freshwater metagenome</name>
    <dbReference type="NCBI Taxonomy" id="449393"/>
    <lineage>
        <taxon>unclassified sequences</taxon>
        <taxon>metagenomes</taxon>
        <taxon>ecological metagenomes</taxon>
    </lineage>
</organism>
<protein>
    <submittedName>
        <fullName evidence="2">Unannotated protein</fullName>
    </submittedName>
</protein>
<evidence type="ECO:0000256" key="1">
    <source>
        <dbReference type="SAM" id="Phobius"/>
    </source>
</evidence>
<dbReference type="EMBL" id="CAFBLZ010000034">
    <property type="protein sequence ID" value="CAB4884921.1"/>
    <property type="molecule type" value="Genomic_DNA"/>
</dbReference>
<accession>A0A6J7ERN6</accession>
<name>A0A6J7ERN6_9ZZZZ</name>
<proteinExistence type="predicted"/>
<keyword evidence="1" id="KW-1133">Transmembrane helix</keyword>
<reference evidence="2" key="1">
    <citation type="submission" date="2020-05" db="EMBL/GenBank/DDBJ databases">
        <authorList>
            <person name="Chiriac C."/>
            <person name="Salcher M."/>
            <person name="Ghai R."/>
            <person name="Kavagutti S V."/>
        </authorList>
    </citation>
    <scope>NUCLEOTIDE SEQUENCE</scope>
</reference>
<evidence type="ECO:0000313" key="2">
    <source>
        <dbReference type="EMBL" id="CAB4884921.1"/>
    </source>
</evidence>
<dbReference type="AlphaFoldDB" id="A0A6J7ERN6"/>